<dbReference type="PIRSF" id="PIRSF031134">
    <property type="entry name" value="MTRK"/>
    <property type="match status" value="1"/>
</dbReference>
<feature type="binding site" evidence="7">
    <location>
        <begin position="114"/>
        <end position="116"/>
    </location>
    <ligand>
        <name>ATP</name>
        <dbReference type="ChEBI" id="CHEBI:30616"/>
    </ligand>
</feature>
<reference evidence="10" key="1">
    <citation type="journal article" date="2019" name="Int. J. Syst. Evol. Microbiol.">
        <title>The Global Catalogue of Microorganisms (GCM) 10K type strain sequencing project: providing services to taxonomists for standard genome sequencing and annotation.</title>
        <authorList>
            <consortium name="The Broad Institute Genomics Platform"/>
            <consortium name="The Broad Institute Genome Sequencing Center for Infectious Disease"/>
            <person name="Wu L."/>
            <person name="Ma J."/>
        </authorList>
    </citation>
    <scope>NUCLEOTIDE SEQUENCE [LARGE SCALE GENOMIC DNA]</scope>
    <source>
        <strain evidence="10">CGMCC 1.15475</strain>
    </source>
</reference>
<evidence type="ECO:0000256" key="5">
    <source>
        <dbReference type="ARBA" id="ARBA00022777"/>
    </source>
</evidence>
<gene>
    <name evidence="7 9" type="primary">mtnK</name>
    <name evidence="9" type="ORF">ACFSDB_11710</name>
</gene>
<dbReference type="InterPro" id="IPR009212">
    <property type="entry name" value="Methylthioribose_kinase"/>
</dbReference>
<dbReference type="HAMAP" id="MF_01683">
    <property type="entry name" value="Salvage_MtnK"/>
    <property type="match status" value="1"/>
</dbReference>
<sequence>MTIATNQYAALTEETAIALAKSVYPFPEGAELSSREIGDGNLNYVFRITDSASGKGVIIKQALPYAKVVGESWPLTLKRAETEAAALLKHGEFAPGLVPEVYATDTDLAVTVMEDLSHLKIAREGLIAGESYPKLSSDIGEYLARTLFHTSDFALHPFEKKRLAAEFSNPELCKITEDLIFTDPFFDRETNDFEPQLRLAVEAIWNNAPLQLEAAKLKYSFLTEAEALLHGDLHTGSIFASAEETKVIDPEFAFYGPIGFDVGLFLANLIAQGITRTGEGRKVITDHIAKTWETFEGTFSALWEAEGVEAFKNTPGYREAILEKVFSDALGFAGCELIRRTIGLAHVKDLDGIEEEARRIELKKQALELGETLILNRRTIKDIGAVVRLAEGEAR</sequence>
<evidence type="ECO:0000313" key="9">
    <source>
        <dbReference type="EMBL" id="MFD1863585.1"/>
    </source>
</evidence>
<proteinExistence type="inferred from homology"/>
<evidence type="ECO:0000256" key="1">
    <source>
        <dbReference type="ARBA" id="ARBA00010165"/>
    </source>
</evidence>
<evidence type="ECO:0000256" key="3">
    <source>
        <dbReference type="ARBA" id="ARBA00022679"/>
    </source>
</evidence>
<dbReference type="Pfam" id="PF01636">
    <property type="entry name" value="APH"/>
    <property type="match status" value="1"/>
</dbReference>
<comment type="caution">
    <text evidence="9">The sequence shown here is derived from an EMBL/GenBank/DDBJ whole genome shotgun (WGS) entry which is preliminary data.</text>
</comment>
<dbReference type="PANTHER" id="PTHR34273:SF2">
    <property type="entry name" value="METHYLTHIORIBOSE KINASE"/>
    <property type="match status" value="1"/>
</dbReference>
<dbReference type="EC" id="2.7.1.100" evidence="7"/>
<dbReference type="InterPro" id="IPR002575">
    <property type="entry name" value="Aminoglycoside_PTrfase"/>
</dbReference>
<organism evidence="9 10">
    <name type="scientific">Planococcus chinensis</name>
    <dbReference type="NCBI Taxonomy" id="272917"/>
    <lineage>
        <taxon>Bacteria</taxon>
        <taxon>Bacillati</taxon>
        <taxon>Bacillota</taxon>
        <taxon>Bacilli</taxon>
        <taxon>Bacillales</taxon>
        <taxon>Caryophanaceae</taxon>
        <taxon>Planococcus</taxon>
    </lineage>
</organism>
<feature type="binding site" evidence="7">
    <location>
        <position position="60"/>
    </location>
    <ligand>
        <name>ATP</name>
        <dbReference type="ChEBI" id="CHEBI:30616"/>
    </ligand>
</feature>
<feature type="binding site" evidence="7">
    <location>
        <position position="43"/>
    </location>
    <ligand>
        <name>ATP</name>
        <dbReference type="ChEBI" id="CHEBI:30616"/>
    </ligand>
</feature>
<dbReference type="Gene3D" id="3.30.200.20">
    <property type="entry name" value="Phosphorylase Kinase, domain 1"/>
    <property type="match status" value="1"/>
</dbReference>
<comment type="similarity">
    <text evidence="1 7">Belongs to the methylthioribose kinase family.</text>
</comment>
<keyword evidence="10" id="KW-1185">Reference proteome</keyword>
<feature type="binding site" evidence="7">
    <location>
        <position position="232"/>
    </location>
    <ligand>
        <name>substrate</name>
    </ligand>
</feature>
<evidence type="ECO:0000256" key="2">
    <source>
        <dbReference type="ARBA" id="ARBA00011738"/>
    </source>
</evidence>
<keyword evidence="4 7" id="KW-0547">Nucleotide-binding</keyword>
<comment type="subunit">
    <text evidence="2 7">Homodimer.</text>
</comment>
<evidence type="ECO:0000313" key="10">
    <source>
        <dbReference type="Proteomes" id="UP001597273"/>
    </source>
</evidence>
<comment type="pathway">
    <text evidence="7">Amino-acid biosynthesis; L-methionine biosynthesis via salvage pathway; S-methyl-5-thio-alpha-D-ribose 1-phosphate from S-methyl-5'-thioadenosine (hydrolase route): step 2/2.</text>
</comment>
<comment type="catalytic activity">
    <reaction evidence="7">
        <text>5-(methylsulfanyl)-D-ribose + ATP = 5-(methylsulfanyl)-alpha-D-ribose 1-phosphate + ADP + H(+)</text>
        <dbReference type="Rhea" id="RHEA:22312"/>
        <dbReference type="ChEBI" id="CHEBI:15378"/>
        <dbReference type="ChEBI" id="CHEBI:30616"/>
        <dbReference type="ChEBI" id="CHEBI:58533"/>
        <dbReference type="ChEBI" id="CHEBI:78440"/>
        <dbReference type="ChEBI" id="CHEBI:456216"/>
        <dbReference type="EC" id="2.7.1.100"/>
    </reaction>
</comment>
<dbReference type="NCBIfam" id="TIGR01767">
    <property type="entry name" value="MTRK"/>
    <property type="match status" value="1"/>
</dbReference>
<protein>
    <recommendedName>
        <fullName evidence="7">Methylthioribose kinase</fullName>
        <shortName evidence="7">MTR kinase</shortName>
        <ecNumber evidence="7">2.7.1.100</ecNumber>
    </recommendedName>
</protein>
<dbReference type="RefSeq" id="WP_204893269.1">
    <property type="nucleotide sequence ID" value="NZ_JBHUFW010000008.1"/>
</dbReference>
<dbReference type="EMBL" id="JBHUFW010000008">
    <property type="protein sequence ID" value="MFD1863585.1"/>
    <property type="molecule type" value="Genomic_DNA"/>
</dbReference>
<evidence type="ECO:0000259" key="8">
    <source>
        <dbReference type="Pfam" id="PF01636"/>
    </source>
</evidence>
<dbReference type="InterPro" id="IPR011009">
    <property type="entry name" value="Kinase-like_dom_sf"/>
</dbReference>
<feature type="domain" description="Aminoglycoside phosphotransferase" evidence="8">
    <location>
        <begin position="35"/>
        <end position="268"/>
    </location>
</feature>
<dbReference type="Proteomes" id="UP001597273">
    <property type="component" value="Unassembled WGS sequence"/>
</dbReference>
<name>A0ABW4QJN9_9BACL</name>
<dbReference type="SUPFAM" id="SSF56112">
    <property type="entry name" value="Protein kinase-like (PK-like)"/>
    <property type="match status" value="1"/>
</dbReference>
<keyword evidence="6 7" id="KW-0067">ATP-binding</keyword>
<evidence type="ECO:0000256" key="4">
    <source>
        <dbReference type="ARBA" id="ARBA00022741"/>
    </source>
</evidence>
<evidence type="ECO:0000256" key="7">
    <source>
        <dbReference type="HAMAP-Rule" id="MF_01683"/>
    </source>
</evidence>
<keyword evidence="7" id="KW-0486">Methionine biosynthesis</keyword>
<feature type="binding site" evidence="7">
    <location>
        <position position="339"/>
    </location>
    <ligand>
        <name>substrate</name>
    </ligand>
</feature>
<keyword evidence="7" id="KW-0028">Amino-acid biosynthesis</keyword>
<dbReference type="GO" id="GO:0046522">
    <property type="term" value="F:S-methyl-5-thioribose kinase activity"/>
    <property type="evidence" value="ECO:0007669"/>
    <property type="project" value="UniProtKB-EC"/>
</dbReference>
<feature type="binding site" evidence="7">
    <location>
        <begin position="249"/>
        <end position="251"/>
    </location>
    <ligand>
        <name>ATP</name>
        <dbReference type="ChEBI" id="CHEBI:30616"/>
    </ligand>
</feature>
<dbReference type="Gene3D" id="3.90.1200.10">
    <property type="match status" value="1"/>
</dbReference>
<comment type="function">
    <text evidence="7">Catalyzes the phosphorylation of methylthioribose into methylthioribose-1-phosphate.</text>
</comment>
<keyword evidence="5 7" id="KW-0418">Kinase</keyword>
<keyword evidence="3 7" id="KW-0808">Transferase</keyword>
<evidence type="ECO:0000256" key="6">
    <source>
        <dbReference type="ARBA" id="ARBA00022840"/>
    </source>
</evidence>
<accession>A0ABW4QJN9</accession>
<dbReference type="PANTHER" id="PTHR34273">
    <property type="entry name" value="METHYLTHIORIBOSE KINASE"/>
    <property type="match status" value="1"/>
</dbReference>